<protein>
    <submittedName>
        <fullName evidence="1">Uncharacterized protein</fullName>
    </submittedName>
</protein>
<evidence type="ECO:0000313" key="2">
    <source>
        <dbReference type="Proteomes" id="UP000828941"/>
    </source>
</evidence>
<dbReference type="Proteomes" id="UP000828941">
    <property type="component" value="Chromosome 10"/>
</dbReference>
<reference evidence="1 2" key="1">
    <citation type="journal article" date="2022" name="DNA Res.">
        <title>Chromosomal-level genome assembly of the orchid tree Bauhinia variegata (Leguminosae; Cercidoideae) supports the allotetraploid origin hypothesis of Bauhinia.</title>
        <authorList>
            <person name="Zhong Y."/>
            <person name="Chen Y."/>
            <person name="Zheng D."/>
            <person name="Pang J."/>
            <person name="Liu Y."/>
            <person name="Luo S."/>
            <person name="Meng S."/>
            <person name="Qian L."/>
            <person name="Wei D."/>
            <person name="Dai S."/>
            <person name="Zhou R."/>
        </authorList>
    </citation>
    <scope>NUCLEOTIDE SEQUENCE [LARGE SCALE GENOMIC DNA]</scope>
    <source>
        <strain evidence="1">BV-YZ2020</strain>
    </source>
</reference>
<proteinExistence type="predicted"/>
<dbReference type="EMBL" id="CM039435">
    <property type="protein sequence ID" value="KAI4317955.1"/>
    <property type="molecule type" value="Genomic_DNA"/>
</dbReference>
<sequence>MAFKSFRNLDIPQPSETGPEPTQAPQPTSPIDHFTMTSDQITKKVHETHVPGNENYDAESLFNVLLNIIKQSDQIIGIDPPKGTKQIELAKDKLLLDNFTLPCSQIKQIGHQMICHPAHDLNHAHQTTMIILHGLERYNWGAKATITLAAFAVEYGNLLHRAEIQATTGAPIGKLLVQLQNHWLHGIETKREAFAELNNLVKTVLQVTHSIMELESLSNRGYDKERVPKLFEAIKEIPVDVYWIIITTAVCFAYIGYLKGDSEDKLELSLFDQKLSSILTSLTTNVTQIRKEIDAVQDHSRHNTDLISTEINQVNPISSLRWKNTFSYGTRGMYQDD</sequence>
<comment type="caution">
    <text evidence="1">The sequence shown here is derived from an EMBL/GenBank/DDBJ whole genome shotgun (WGS) entry which is preliminary data.</text>
</comment>
<accession>A0ACB9M2L6</accession>
<organism evidence="1 2">
    <name type="scientific">Bauhinia variegata</name>
    <name type="common">Purple orchid tree</name>
    <name type="synonym">Phanera variegata</name>
    <dbReference type="NCBI Taxonomy" id="167791"/>
    <lineage>
        <taxon>Eukaryota</taxon>
        <taxon>Viridiplantae</taxon>
        <taxon>Streptophyta</taxon>
        <taxon>Embryophyta</taxon>
        <taxon>Tracheophyta</taxon>
        <taxon>Spermatophyta</taxon>
        <taxon>Magnoliopsida</taxon>
        <taxon>eudicotyledons</taxon>
        <taxon>Gunneridae</taxon>
        <taxon>Pentapetalae</taxon>
        <taxon>rosids</taxon>
        <taxon>fabids</taxon>
        <taxon>Fabales</taxon>
        <taxon>Fabaceae</taxon>
        <taxon>Cercidoideae</taxon>
        <taxon>Cercideae</taxon>
        <taxon>Bauhiniinae</taxon>
        <taxon>Bauhinia</taxon>
    </lineage>
</organism>
<keyword evidence="2" id="KW-1185">Reference proteome</keyword>
<gene>
    <name evidence="1" type="ORF">L6164_025775</name>
</gene>
<name>A0ACB9M2L6_BAUVA</name>
<evidence type="ECO:0000313" key="1">
    <source>
        <dbReference type="EMBL" id="KAI4317955.1"/>
    </source>
</evidence>